<name>A0A0V0RL16_9BILA</name>
<evidence type="ECO:0000313" key="2">
    <source>
        <dbReference type="EMBL" id="KRX15166.1"/>
    </source>
</evidence>
<sequence>MVEYVAIYRKDILYNCSSCMMLLKVEIDVSPFVTSVTKKRMCITTGSSTCCEAYGSCGERDSVGDASEKQRSIGSSEDAEWENDYLSDVSASRKNVPLQSTLDANENSYSHLDAINCHVNWSRISVTHGLQALFIMLIVFKRKE</sequence>
<reference evidence="2 3" key="1">
    <citation type="submission" date="2015-01" db="EMBL/GenBank/DDBJ databases">
        <title>Evolution of Trichinella species and genotypes.</title>
        <authorList>
            <person name="Korhonen P.K."/>
            <person name="Edoardo P."/>
            <person name="Giuseppe L.R."/>
            <person name="Gasser R.B."/>
        </authorList>
    </citation>
    <scope>NUCLEOTIDE SEQUENCE [LARGE SCALE GENOMIC DNA]</scope>
    <source>
        <strain evidence="2">ISS37</strain>
    </source>
</reference>
<dbReference type="EMBL" id="JYDL01000139">
    <property type="protein sequence ID" value="KRX15166.1"/>
    <property type="molecule type" value="Genomic_DNA"/>
</dbReference>
<protein>
    <submittedName>
        <fullName evidence="2">Uncharacterized protein</fullName>
    </submittedName>
</protein>
<feature type="compositionally biased region" description="Basic and acidic residues" evidence="1">
    <location>
        <begin position="59"/>
        <end position="71"/>
    </location>
</feature>
<comment type="caution">
    <text evidence="2">The sequence shown here is derived from an EMBL/GenBank/DDBJ whole genome shotgun (WGS) entry which is preliminary data.</text>
</comment>
<proteinExistence type="predicted"/>
<feature type="region of interest" description="Disordered" evidence="1">
    <location>
        <begin position="59"/>
        <end position="81"/>
    </location>
</feature>
<evidence type="ECO:0000313" key="3">
    <source>
        <dbReference type="Proteomes" id="UP000054630"/>
    </source>
</evidence>
<accession>A0A0V0RL16</accession>
<dbReference type="AlphaFoldDB" id="A0A0V0RL16"/>
<organism evidence="2 3">
    <name type="scientific">Trichinella nelsoni</name>
    <dbReference type="NCBI Taxonomy" id="6336"/>
    <lineage>
        <taxon>Eukaryota</taxon>
        <taxon>Metazoa</taxon>
        <taxon>Ecdysozoa</taxon>
        <taxon>Nematoda</taxon>
        <taxon>Enoplea</taxon>
        <taxon>Dorylaimia</taxon>
        <taxon>Trichinellida</taxon>
        <taxon>Trichinellidae</taxon>
        <taxon>Trichinella</taxon>
    </lineage>
</organism>
<dbReference type="Proteomes" id="UP000054630">
    <property type="component" value="Unassembled WGS sequence"/>
</dbReference>
<evidence type="ECO:0000256" key="1">
    <source>
        <dbReference type="SAM" id="MobiDB-lite"/>
    </source>
</evidence>
<gene>
    <name evidence="2" type="ORF">T07_7017</name>
</gene>
<keyword evidence="3" id="KW-1185">Reference proteome</keyword>